<evidence type="ECO:0000313" key="3">
    <source>
        <dbReference type="Proteomes" id="UP000007347"/>
    </source>
</evidence>
<organism evidence="2 3">
    <name type="scientific">Desulfobacula toluolica (strain DSM 7467 / Tol2)</name>
    <dbReference type="NCBI Taxonomy" id="651182"/>
    <lineage>
        <taxon>Bacteria</taxon>
        <taxon>Pseudomonadati</taxon>
        <taxon>Thermodesulfobacteriota</taxon>
        <taxon>Desulfobacteria</taxon>
        <taxon>Desulfobacterales</taxon>
        <taxon>Desulfobacteraceae</taxon>
        <taxon>Desulfobacula</taxon>
    </lineage>
</organism>
<reference evidence="2 3" key="1">
    <citation type="journal article" date="2013" name="Environ. Microbiol.">
        <title>Complete genome, catabolic sub-proteomes and key-metabolites of Desulfobacula toluolica Tol2, a marine, aromatic compound-degrading, sulfate-reducing bacterium.</title>
        <authorList>
            <person name="Wohlbrand L."/>
            <person name="Jacob J.H."/>
            <person name="Kube M."/>
            <person name="Mussmann M."/>
            <person name="Jarling R."/>
            <person name="Beck A."/>
            <person name="Amann R."/>
            <person name="Wilkes H."/>
            <person name="Reinhardt R."/>
            <person name="Rabus R."/>
        </authorList>
    </citation>
    <scope>NUCLEOTIDE SEQUENCE [LARGE SCALE GENOMIC DNA]</scope>
    <source>
        <strain evidence="3">DSM 7467 / Tol2</strain>
    </source>
</reference>
<proteinExistence type="predicted"/>
<dbReference type="AlphaFoldDB" id="K0NM95"/>
<keyword evidence="3" id="KW-1185">Reference proteome</keyword>
<dbReference type="Proteomes" id="UP000007347">
    <property type="component" value="Chromosome"/>
</dbReference>
<feature type="region of interest" description="Disordered" evidence="1">
    <location>
        <begin position="1"/>
        <end position="23"/>
    </location>
</feature>
<gene>
    <name evidence="2" type="ordered locus">TOL2_C29840</name>
</gene>
<evidence type="ECO:0000256" key="1">
    <source>
        <dbReference type="SAM" id="MobiDB-lite"/>
    </source>
</evidence>
<feature type="compositionally biased region" description="Basic residues" evidence="1">
    <location>
        <begin position="1"/>
        <end position="11"/>
    </location>
</feature>
<accession>K0NM95</accession>
<name>K0NM95_DESTT</name>
<dbReference type="EMBL" id="FO203503">
    <property type="protein sequence ID" value="CCK81143.1"/>
    <property type="molecule type" value="Genomic_DNA"/>
</dbReference>
<dbReference type="RefSeq" id="WP_014958352.1">
    <property type="nucleotide sequence ID" value="NC_018645.1"/>
</dbReference>
<sequence>MGKAKRLKSLRKQKESKQNRMTQEQAEKMLYGHELVPLTDPLIKKLVQEQGMPEKDLKDLQAQGAKYSPERNSFFFPPEMEWYD</sequence>
<dbReference type="HOGENOM" id="CLU_2522209_0_0_7"/>
<dbReference type="KEGG" id="dto:TOL2_C29840"/>
<protein>
    <submittedName>
        <fullName evidence="2">Uncharacterized protein</fullName>
    </submittedName>
</protein>
<evidence type="ECO:0000313" key="2">
    <source>
        <dbReference type="EMBL" id="CCK81143.1"/>
    </source>
</evidence>